<feature type="compositionally biased region" description="Basic and acidic residues" evidence="1">
    <location>
        <begin position="409"/>
        <end position="429"/>
    </location>
</feature>
<sequence>MKKITKKPVLAVVAAAGIIGALTPIFANASSFGSPNATKVVMNEAGREVTRYNLKELAKNDPETLNMLLKTQAEHLYIIVDELKLNTKLQSYMEENKEEWERIYNQYYSDIWLEVRFTDEKEEIVSVSGQTKSNKVYIKGIVTKDVTKVVVKKPNGDNIEVVPTSEHSFTVTFASQDTASEQYVTVSAYAGSALVDSEKVKVIPQAEEEAALIIHSLAVLDAKKGELKVKGIVKQDVDKVVVTIDGVKGEGKVKKLWDGVGSYSITLKNVKGTTGKATLDVYVDDEKRDSDTLDIEVINAPAKEEVKTYALSGAAALDQKTKSIQVKGNVVGWAKNSGIKLMVKKLDGKKQEVKPNDKGEYTLKLPLKNLSFQEDAVRLELYVNDKLVKQAAFATNNIKGLADILKREAEKRDDEDEAKDKKEKGKLDHYPNGNAYGFWKKQGEWSKQNAEEYDRERGDDAGKDRDDD</sequence>
<gene>
    <name evidence="3" type="ORF">SAMN05518846_104268</name>
</gene>
<dbReference type="Proteomes" id="UP000198915">
    <property type="component" value="Unassembled WGS sequence"/>
</dbReference>
<evidence type="ECO:0000256" key="1">
    <source>
        <dbReference type="SAM" id="MobiDB-lite"/>
    </source>
</evidence>
<keyword evidence="2" id="KW-0732">Signal</keyword>
<keyword evidence="4" id="KW-1185">Reference proteome</keyword>
<dbReference type="EMBL" id="FORT01000004">
    <property type="protein sequence ID" value="SFJ61129.1"/>
    <property type="molecule type" value="Genomic_DNA"/>
</dbReference>
<organism evidence="3 4">
    <name type="scientific">Brevibacillus centrosporus</name>
    <dbReference type="NCBI Taxonomy" id="54910"/>
    <lineage>
        <taxon>Bacteria</taxon>
        <taxon>Bacillati</taxon>
        <taxon>Bacillota</taxon>
        <taxon>Bacilli</taxon>
        <taxon>Bacillales</taxon>
        <taxon>Paenibacillaceae</taxon>
        <taxon>Brevibacillus</taxon>
    </lineage>
</organism>
<dbReference type="RefSeq" id="WP_092267720.1">
    <property type="nucleotide sequence ID" value="NZ_FORT01000004.1"/>
</dbReference>
<feature type="region of interest" description="Disordered" evidence="1">
    <location>
        <begin position="409"/>
        <end position="468"/>
    </location>
</feature>
<reference evidence="4" key="1">
    <citation type="submission" date="2016-10" db="EMBL/GenBank/DDBJ databases">
        <authorList>
            <person name="Varghese N."/>
            <person name="Submissions S."/>
        </authorList>
    </citation>
    <scope>NUCLEOTIDE SEQUENCE [LARGE SCALE GENOMIC DNA]</scope>
    <source>
        <strain evidence="4">OK042</strain>
    </source>
</reference>
<protein>
    <submittedName>
        <fullName evidence="3">Uncharacterized protein</fullName>
    </submittedName>
</protein>
<accession>A0A1I3STH8</accession>
<evidence type="ECO:0000313" key="4">
    <source>
        <dbReference type="Proteomes" id="UP000198915"/>
    </source>
</evidence>
<feature type="compositionally biased region" description="Basic and acidic residues" evidence="1">
    <location>
        <begin position="441"/>
        <end position="468"/>
    </location>
</feature>
<dbReference type="STRING" id="1884381.SAMN05518846_104268"/>
<evidence type="ECO:0000256" key="2">
    <source>
        <dbReference type="SAM" id="SignalP"/>
    </source>
</evidence>
<name>A0A1I3STH8_9BACL</name>
<feature type="chain" id="PRO_5011555452" evidence="2">
    <location>
        <begin position="30"/>
        <end position="468"/>
    </location>
</feature>
<proteinExistence type="predicted"/>
<evidence type="ECO:0000313" key="3">
    <source>
        <dbReference type="EMBL" id="SFJ61129.1"/>
    </source>
</evidence>
<dbReference type="AlphaFoldDB" id="A0A1I3STH8"/>
<feature type="signal peptide" evidence="2">
    <location>
        <begin position="1"/>
        <end position="29"/>
    </location>
</feature>